<dbReference type="GO" id="GO:0005524">
    <property type="term" value="F:ATP binding"/>
    <property type="evidence" value="ECO:0007669"/>
    <property type="project" value="InterPro"/>
</dbReference>
<dbReference type="InterPro" id="IPR006083">
    <property type="entry name" value="PRK/URK"/>
</dbReference>
<gene>
    <name evidence="2" type="ORF">E4663_01095</name>
</gene>
<dbReference type="SUPFAM" id="SSF52540">
    <property type="entry name" value="P-loop containing nucleoside triphosphate hydrolases"/>
    <property type="match status" value="1"/>
</dbReference>
<evidence type="ECO:0000313" key="3">
    <source>
        <dbReference type="Proteomes" id="UP000297982"/>
    </source>
</evidence>
<dbReference type="NCBIfam" id="NF006085">
    <property type="entry name" value="PRK08233.1"/>
    <property type="match status" value="1"/>
</dbReference>
<dbReference type="RefSeq" id="WP_135326358.1">
    <property type="nucleotide sequence ID" value="NZ_SRJC01000001.1"/>
</dbReference>
<evidence type="ECO:0000259" key="1">
    <source>
        <dbReference type="Pfam" id="PF00485"/>
    </source>
</evidence>
<dbReference type="InterPro" id="IPR027417">
    <property type="entry name" value="P-loop_NTPase"/>
</dbReference>
<dbReference type="GO" id="GO:0016301">
    <property type="term" value="F:kinase activity"/>
    <property type="evidence" value="ECO:0007669"/>
    <property type="project" value="InterPro"/>
</dbReference>
<keyword evidence="3" id="KW-1185">Reference proteome</keyword>
<evidence type="ECO:0000313" key="2">
    <source>
        <dbReference type="EMBL" id="TGB03631.1"/>
    </source>
</evidence>
<comment type="caution">
    <text evidence="2">The sequence shown here is derived from an EMBL/GenBank/DDBJ whole genome shotgun (WGS) entry which is preliminary data.</text>
</comment>
<dbReference type="Pfam" id="PF00485">
    <property type="entry name" value="PRK"/>
    <property type="match status" value="1"/>
</dbReference>
<name>A0A4Z0H2J4_9BACI</name>
<feature type="domain" description="Phosphoribulokinase/uridine kinase" evidence="1">
    <location>
        <begin position="78"/>
        <end position="160"/>
    </location>
</feature>
<sequence>MTRKSTMVIAIASVSGGGKTTIASCLKGKLPNSKTIYFDDYDIDGPKDIIKWIDNGCNPDDWDLSPLIRDIKQLFAESRDYIILDFPFAYLHSNTSNFIDFAVFIDTPLDIALARRINRDFKSGSAQDIILDLDNYVAKGRRGYLNMLDTTKPNSDLIVDGTLPTFEVADIITREVVNIG</sequence>
<dbReference type="EMBL" id="SRJC01000001">
    <property type="protein sequence ID" value="TGB03631.1"/>
    <property type="molecule type" value="Genomic_DNA"/>
</dbReference>
<dbReference type="STRING" id="192814.GCA_900166575_00507"/>
<organism evidence="2 3">
    <name type="scientific">Halobacillus salinus</name>
    <dbReference type="NCBI Taxonomy" id="192814"/>
    <lineage>
        <taxon>Bacteria</taxon>
        <taxon>Bacillati</taxon>
        <taxon>Bacillota</taxon>
        <taxon>Bacilli</taxon>
        <taxon>Bacillales</taxon>
        <taxon>Bacillaceae</taxon>
        <taxon>Halobacillus</taxon>
    </lineage>
</organism>
<dbReference type="Proteomes" id="UP000297982">
    <property type="component" value="Unassembled WGS sequence"/>
</dbReference>
<proteinExistence type="predicted"/>
<reference evidence="2 3" key="1">
    <citation type="journal article" date="2003" name="Int. J. Syst. Evol. Microbiol.">
        <title>Halobacillus salinus sp. nov., isolated from a salt lake on the coast of the East Sea in Korea.</title>
        <authorList>
            <person name="Yoon J.H."/>
            <person name="Kang K.H."/>
            <person name="Park Y.H."/>
        </authorList>
    </citation>
    <scope>NUCLEOTIDE SEQUENCE [LARGE SCALE GENOMIC DNA]</scope>
    <source>
        <strain evidence="2 3">HSL-3</strain>
    </source>
</reference>
<dbReference type="AlphaFoldDB" id="A0A4Z0H2J4"/>
<accession>A0A4Z0H2J4</accession>
<protein>
    <recommendedName>
        <fullName evidence="1">Phosphoribulokinase/uridine kinase domain-containing protein</fullName>
    </recommendedName>
</protein>
<dbReference type="Gene3D" id="3.40.50.300">
    <property type="entry name" value="P-loop containing nucleotide triphosphate hydrolases"/>
    <property type="match status" value="1"/>
</dbReference>